<dbReference type="EMBL" id="UATL01000005">
    <property type="protein sequence ID" value="SPY43948.1"/>
    <property type="molecule type" value="Genomic_DNA"/>
</dbReference>
<reference evidence="6 7" key="1">
    <citation type="submission" date="2018-06" db="EMBL/GenBank/DDBJ databases">
        <authorList>
            <consortium name="Pathogen Informatics"/>
            <person name="Doyle S."/>
        </authorList>
    </citation>
    <scope>NUCLEOTIDE SEQUENCE [LARGE SCALE GENOMIC DNA]</scope>
    <source>
        <strain evidence="6 7">NCTC11647</strain>
    </source>
</reference>
<evidence type="ECO:0000256" key="3">
    <source>
        <dbReference type="ARBA" id="ARBA00022679"/>
    </source>
</evidence>
<dbReference type="SUPFAM" id="SSF53335">
    <property type="entry name" value="S-adenosyl-L-methionine-dependent methyltransferases"/>
    <property type="match status" value="1"/>
</dbReference>
<dbReference type="NCBIfam" id="NF008686">
    <property type="entry name" value="PRK11705.1"/>
    <property type="match status" value="1"/>
</dbReference>
<protein>
    <submittedName>
        <fullName evidence="6">Cyclopropane-fatty-acyl-phospholipid synthase</fullName>
        <ecNumber evidence="6">2.1.1.79</ecNumber>
    </submittedName>
</protein>
<dbReference type="GO" id="GO:0008825">
    <property type="term" value="F:cyclopropane-fatty-acyl-phospholipid synthase activity"/>
    <property type="evidence" value="ECO:0007669"/>
    <property type="project" value="UniProtKB-EC"/>
</dbReference>
<keyword evidence="5" id="KW-0443">Lipid metabolism</keyword>
<dbReference type="Gene3D" id="3.40.50.150">
    <property type="entry name" value="Vaccinia Virus protein VP39"/>
    <property type="match status" value="1"/>
</dbReference>
<dbReference type="CDD" id="cd02440">
    <property type="entry name" value="AdoMet_MTases"/>
    <property type="match status" value="1"/>
</dbReference>
<dbReference type="RefSeq" id="WP_005305559.1">
    <property type="nucleotide sequence ID" value="NZ_CP073685.1"/>
</dbReference>
<dbReference type="GO" id="GO:0008610">
    <property type="term" value="P:lipid biosynthetic process"/>
    <property type="evidence" value="ECO:0007669"/>
    <property type="project" value="InterPro"/>
</dbReference>
<dbReference type="OrthoDB" id="9782855at2"/>
<gene>
    <name evidence="6" type="primary">cfa_1</name>
    <name evidence="6" type="ORF">NCTC11647_02881</name>
</gene>
<dbReference type="PANTHER" id="PTHR43667:SF1">
    <property type="entry name" value="CYCLOPROPANE-FATTY-ACYL-PHOSPHOLIPID SYNTHASE"/>
    <property type="match status" value="1"/>
</dbReference>
<evidence type="ECO:0000256" key="4">
    <source>
        <dbReference type="ARBA" id="ARBA00022691"/>
    </source>
</evidence>
<evidence type="ECO:0000256" key="5">
    <source>
        <dbReference type="ARBA" id="ARBA00023098"/>
    </source>
</evidence>
<keyword evidence="4" id="KW-0949">S-adenosyl-L-methionine</keyword>
<sequence>MTNEQFFQQILDYADVKINGDRPWDIQILDDAVYDRVLEHGSLGFGESYMDGLWTCDAIDEMISRVLHAHIEEKLGIATKLKVGFKAGKAKLKHLFNAQSIERSSQDVPFHYDLGNDLFEAMLDKRMTYTCAYWQGKHGAEYLDEAQEAKLDLVCRKMGLEPGMRVLDIGCGWGSFMTYAAEKYGVICDGLTLSKEQAALGQQRANNKNLPVNFILQDYRLYTTEQPYDRIVSIGMMEHVGPDNYHDYFKAAFSLLKEDGIFLLHTIGSPESKSEADAWIHKYIFPNGVIPSMCQIGAAAEDYFNIEDVHNIGPDYDTTLMAWCEKFEQAWPTLADKYGEKFHRMWRYYLLSCAGAFRCRDLNVWQFGLTKKGAELPHSVRAA</sequence>
<proteinExistence type="inferred from homology"/>
<keyword evidence="3 6" id="KW-0808">Transferase</keyword>
<dbReference type="Pfam" id="PF02353">
    <property type="entry name" value="CMAS"/>
    <property type="match status" value="1"/>
</dbReference>
<evidence type="ECO:0000313" key="7">
    <source>
        <dbReference type="Proteomes" id="UP000251647"/>
    </source>
</evidence>
<dbReference type="InterPro" id="IPR029063">
    <property type="entry name" value="SAM-dependent_MTases_sf"/>
</dbReference>
<dbReference type="GO" id="GO:0032259">
    <property type="term" value="P:methylation"/>
    <property type="evidence" value="ECO:0007669"/>
    <property type="project" value="UniProtKB-KW"/>
</dbReference>
<evidence type="ECO:0000313" key="6">
    <source>
        <dbReference type="EMBL" id="SPY43948.1"/>
    </source>
</evidence>
<evidence type="ECO:0000256" key="2">
    <source>
        <dbReference type="ARBA" id="ARBA00022603"/>
    </source>
</evidence>
<comment type="similarity">
    <text evidence="1">Belongs to the CFA/CMAS family.</text>
</comment>
<dbReference type="InterPro" id="IPR050723">
    <property type="entry name" value="CFA/CMAS"/>
</dbReference>
<keyword evidence="2 6" id="KW-0489">Methyltransferase</keyword>
<dbReference type="PIRSF" id="PIRSF003085">
    <property type="entry name" value="CMAS"/>
    <property type="match status" value="1"/>
</dbReference>
<dbReference type="InterPro" id="IPR003333">
    <property type="entry name" value="CMAS"/>
</dbReference>
<dbReference type="PANTHER" id="PTHR43667">
    <property type="entry name" value="CYCLOPROPANE-FATTY-ACYL-PHOSPHOLIPID SYNTHASE"/>
    <property type="match status" value="1"/>
</dbReference>
<accession>A0A2T3QLM4</accession>
<name>A0A2T3QLM4_PHODM</name>
<organism evidence="6 7">
    <name type="scientific">Photobacterium damselae</name>
    <dbReference type="NCBI Taxonomy" id="38293"/>
    <lineage>
        <taxon>Bacteria</taxon>
        <taxon>Pseudomonadati</taxon>
        <taxon>Pseudomonadota</taxon>
        <taxon>Gammaproteobacteria</taxon>
        <taxon>Vibrionales</taxon>
        <taxon>Vibrionaceae</taxon>
        <taxon>Photobacterium</taxon>
    </lineage>
</organism>
<evidence type="ECO:0000256" key="1">
    <source>
        <dbReference type="ARBA" id="ARBA00010815"/>
    </source>
</evidence>
<dbReference type="Proteomes" id="UP000251647">
    <property type="component" value="Unassembled WGS sequence"/>
</dbReference>
<dbReference type="EC" id="2.1.1.79" evidence="6"/>
<dbReference type="AlphaFoldDB" id="A0A2T3QLM4"/>